<dbReference type="AlphaFoldDB" id="A0A024P9B1"/>
<dbReference type="EMBL" id="CCDI010000004">
    <property type="protein sequence ID" value="CDQ25286.1"/>
    <property type="molecule type" value="Genomic_DNA"/>
</dbReference>
<evidence type="ECO:0000313" key="3">
    <source>
        <dbReference type="Proteomes" id="UP000028868"/>
    </source>
</evidence>
<gene>
    <name evidence="2" type="ORF">BN983_03601</name>
</gene>
<feature type="transmembrane region" description="Helical" evidence="1">
    <location>
        <begin position="6"/>
        <end position="24"/>
    </location>
</feature>
<organism evidence="2 3">
    <name type="scientific">Halobacillus karajensis</name>
    <dbReference type="NCBI Taxonomy" id="195088"/>
    <lineage>
        <taxon>Bacteria</taxon>
        <taxon>Bacillati</taxon>
        <taxon>Bacillota</taxon>
        <taxon>Bacilli</taxon>
        <taxon>Bacillales</taxon>
        <taxon>Bacillaceae</taxon>
        <taxon>Halobacillus</taxon>
    </lineage>
</organism>
<feature type="transmembrane region" description="Helical" evidence="1">
    <location>
        <begin position="67"/>
        <end position="92"/>
    </location>
</feature>
<evidence type="ECO:0000313" key="2">
    <source>
        <dbReference type="EMBL" id="CDQ25286.1"/>
    </source>
</evidence>
<feature type="transmembrane region" description="Helical" evidence="1">
    <location>
        <begin position="31"/>
        <end position="55"/>
    </location>
</feature>
<name>A0A024P9B1_9BACI</name>
<accession>A0A024P9B1</accession>
<sequence length="103" mass="10755">MAYDVLMWLFLAALLIPVNIYAISWHRCGNFPLWASGLLLAILGVGIGFAVGGILVGPGNAGQGGAIMAAFVGLVTVSNGLIYFFIALILAIGKLFTKKDTQG</sequence>
<keyword evidence="1" id="KW-0472">Membrane</keyword>
<keyword evidence="1" id="KW-0812">Transmembrane</keyword>
<keyword evidence="3" id="KW-1185">Reference proteome</keyword>
<reference evidence="2 3" key="2">
    <citation type="submission" date="2014-05" db="EMBL/GenBank/DDBJ databases">
        <title>Draft genome sequence of Halobacillus karajensis HK-03.</title>
        <authorList>
            <person name="Khelaifia S."/>
            <person name="Croce O."/>
            <person name="Lagier J.C."/>
            <person name="Raoult D."/>
        </authorList>
    </citation>
    <scope>NUCLEOTIDE SEQUENCE [LARGE SCALE GENOMIC DNA]</scope>
    <source>
        <strain evidence="2 3">HD-03</strain>
    </source>
</reference>
<dbReference type="RefSeq" id="WP_051744186.1">
    <property type="nucleotide sequence ID" value="NZ_CCDH010000002.1"/>
</dbReference>
<reference evidence="3" key="1">
    <citation type="submission" date="2014-03" db="EMBL/GenBank/DDBJ databases">
        <authorList>
            <person name="Urmite Genomes U."/>
        </authorList>
    </citation>
    <scope>NUCLEOTIDE SEQUENCE [LARGE SCALE GENOMIC DNA]</scope>
    <source>
        <strain evidence="3">HD-03</strain>
    </source>
</reference>
<keyword evidence="1" id="KW-1133">Transmembrane helix</keyword>
<comment type="caution">
    <text evidence="2">The sequence shown here is derived from an EMBL/GenBank/DDBJ whole genome shotgun (WGS) entry which is preliminary data.</text>
</comment>
<proteinExistence type="predicted"/>
<protein>
    <submittedName>
        <fullName evidence="2">Uncharacterized protein</fullName>
    </submittedName>
</protein>
<dbReference type="Proteomes" id="UP000028868">
    <property type="component" value="Unassembled WGS sequence"/>
</dbReference>
<evidence type="ECO:0000256" key="1">
    <source>
        <dbReference type="SAM" id="Phobius"/>
    </source>
</evidence>